<sequence>MEFGRVSQETLDSVDFKLPPDNAETLKLLQAHKRNVPTEIFIGCAKWGRKDWVGKIYPKGTKEGDFLNHYARHFNSIELNATFYRIPTFAQTNGWKSKVGKDFRFCPKFTDQISHIRRLKETQKQVDQFLEGISGFGDNLGPVFLMPHPGMGPKTIDTIEAFVKSLPKDIKLFIELRHAQWFADAEASKAVFSMLEENNVGTIITDASGRRDCVHMRLTTPEAFIRFVGNGLHPTDYMRVDDWVQRIKTWMENGAQAIYFFMHQHEEIHSPELCKYVIEQVNMHCHTNIPVPQFIGNDPLFV</sequence>
<dbReference type="Gene3D" id="3.20.20.410">
    <property type="entry name" value="Protein of unknown function UPF0759"/>
    <property type="match status" value="1"/>
</dbReference>
<name>A0ABS5VTK2_9BACT</name>
<organism evidence="1 2">
    <name type="scientific">Chryseosolibacter indicus</name>
    <dbReference type="NCBI Taxonomy" id="2782351"/>
    <lineage>
        <taxon>Bacteria</taxon>
        <taxon>Pseudomonadati</taxon>
        <taxon>Bacteroidota</taxon>
        <taxon>Cytophagia</taxon>
        <taxon>Cytophagales</taxon>
        <taxon>Chryseotaleaceae</taxon>
        <taxon>Chryseosolibacter</taxon>
    </lineage>
</organism>
<dbReference type="Proteomes" id="UP000772618">
    <property type="component" value="Unassembled WGS sequence"/>
</dbReference>
<gene>
    <name evidence="1" type="ORF">KK060_14730</name>
</gene>
<dbReference type="Pfam" id="PF01904">
    <property type="entry name" value="DUF72"/>
    <property type="match status" value="1"/>
</dbReference>
<proteinExistence type="predicted"/>
<dbReference type="RefSeq" id="WP_254154506.1">
    <property type="nucleotide sequence ID" value="NZ_JAHESD010000033.1"/>
</dbReference>
<dbReference type="PANTHER" id="PTHR30348:SF9">
    <property type="entry name" value="UPF0759 PROTEIN YECE"/>
    <property type="match status" value="1"/>
</dbReference>
<keyword evidence="2" id="KW-1185">Reference proteome</keyword>
<dbReference type="EMBL" id="JAHESD010000033">
    <property type="protein sequence ID" value="MBT1704546.1"/>
    <property type="molecule type" value="Genomic_DNA"/>
</dbReference>
<dbReference type="PANTHER" id="PTHR30348">
    <property type="entry name" value="UNCHARACTERIZED PROTEIN YECE"/>
    <property type="match status" value="1"/>
</dbReference>
<evidence type="ECO:0000313" key="1">
    <source>
        <dbReference type="EMBL" id="MBT1704546.1"/>
    </source>
</evidence>
<dbReference type="InterPro" id="IPR036520">
    <property type="entry name" value="UPF0759_sf"/>
</dbReference>
<dbReference type="InterPro" id="IPR002763">
    <property type="entry name" value="DUF72"/>
</dbReference>
<comment type="caution">
    <text evidence="1">The sequence shown here is derived from an EMBL/GenBank/DDBJ whole genome shotgun (WGS) entry which is preliminary data.</text>
</comment>
<protein>
    <submittedName>
        <fullName evidence="1">DUF72 domain-containing protein</fullName>
    </submittedName>
</protein>
<reference evidence="1 2" key="1">
    <citation type="submission" date="2021-05" db="EMBL/GenBank/DDBJ databases">
        <title>A Polyphasic approach of four new species of the genus Ohtaekwangia: Ohtaekwangia histidinii sp. nov., Ohtaekwangia cretensis sp. nov., Ohtaekwangia indiensis sp. nov., Ohtaekwangia reichenbachii sp. nov. from diverse environment.</title>
        <authorList>
            <person name="Octaviana S."/>
        </authorList>
    </citation>
    <scope>NUCLEOTIDE SEQUENCE [LARGE SCALE GENOMIC DNA]</scope>
    <source>
        <strain evidence="1 2">PWU20</strain>
    </source>
</reference>
<accession>A0ABS5VTK2</accession>
<evidence type="ECO:0000313" key="2">
    <source>
        <dbReference type="Proteomes" id="UP000772618"/>
    </source>
</evidence>
<dbReference type="SUPFAM" id="SSF117396">
    <property type="entry name" value="TM1631-like"/>
    <property type="match status" value="1"/>
</dbReference>